<evidence type="ECO:0000256" key="1">
    <source>
        <dbReference type="ARBA" id="ARBA00004613"/>
    </source>
</evidence>
<accession>A0ABY1NT62</accession>
<protein>
    <submittedName>
        <fullName evidence="4">Hemolysin-type calcium-binding repeat-containing protein</fullName>
    </submittedName>
</protein>
<evidence type="ECO:0000256" key="3">
    <source>
        <dbReference type="SAM" id="MobiDB-lite"/>
    </source>
</evidence>
<dbReference type="InterPro" id="IPR018511">
    <property type="entry name" value="Hemolysin-typ_Ca-bd_CS"/>
</dbReference>
<dbReference type="InterPro" id="IPR011049">
    <property type="entry name" value="Serralysin-like_metalloprot_C"/>
</dbReference>
<dbReference type="PANTHER" id="PTHR38340:SF1">
    <property type="entry name" value="S-LAYER PROTEIN"/>
    <property type="match status" value="1"/>
</dbReference>
<evidence type="ECO:0000313" key="5">
    <source>
        <dbReference type="Proteomes" id="UP001157961"/>
    </source>
</evidence>
<name>A0ABY1NT62_9RHOB</name>
<keyword evidence="2" id="KW-0964">Secreted</keyword>
<dbReference type="Pfam" id="PF00353">
    <property type="entry name" value="HemolysinCabind"/>
    <property type="match status" value="3"/>
</dbReference>
<reference evidence="4 5" key="1">
    <citation type="submission" date="2017-05" db="EMBL/GenBank/DDBJ databases">
        <authorList>
            <person name="Varghese N."/>
            <person name="Submissions S."/>
        </authorList>
    </citation>
    <scope>NUCLEOTIDE SEQUENCE [LARGE SCALE GENOMIC DNA]</scope>
    <source>
        <strain evidence="4 5">DSM 29734</strain>
    </source>
</reference>
<keyword evidence="5" id="KW-1185">Reference proteome</keyword>
<dbReference type="Gene3D" id="2.150.10.10">
    <property type="entry name" value="Serralysin-like metalloprotease, C-terminal"/>
    <property type="match status" value="4"/>
</dbReference>
<dbReference type="InterPro" id="IPR001343">
    <property type="entry name" value="Hemolysn_Ca-bd"/>
</dbReference>
<dbReference type="Proteomes" id="UP001157961">
    <property type="component" value="Unassembled WGS sequence"/>
</dbReference>
<dbReference type="RefSeq" id="WP_283425609.1">
    <property type="nucleotide sequence ID" value="NZ_FXTY01000003.1"/>
</dbReference>
<dbReference type="PRINTS" id="PR00313">
    <property type="entry name" value="CABNDNGRPT"/>
</dbReference>
<dbReference type="InterPro" id="IPR050557">
    <property type="entry name" value="RTX_toxin/Mannuronan_C5-epim"/>
</dbReference>
<feature type="compositionally biased region" description="Gly residues" evidence="3">
    <location>
        <begin position="105"/>
        <end position="116"/>
    </location>
</feature>
<comment type="caution">
    <text evidence="4">The sequence shown here is derived from an EMBL/GenBank/DDBJ whole genome shotgun (WGS) entry which is preliminary data.</text>
</comment>
<sequence>MLALLALTAIFGVGMVADVLNDFDEPDLGASVPDDADVEAEEGEVTPKQLLDVSEAVTLSDGNDTFEGDDGSDTVTGGAGDDYLRGNNGEDWLHGAEGNDTLHGGASGDGISGGEGADYILGGAGEDTVSGGSGDDTIAMGDGNDLYDATLVEELGLEGLGFENGGNDLVRGGTGNDVLRDYEGADTLLGGTGNDTLNGSHPTLDDVSADMLGGGFGDDVLVGDNGDTLEGGEGVDEFTIAFEFDDNREEVVIADLDAATETVTFSASDFGNDAVMEWEASYDPDTQSITILLSGSHTVDGSVVTLDQEPAVILENMTADDVDLLKVTLDYAA</sequence>
<organism evidence="4 5">
    <name type="scientific">Shimia sagamensis</name>
    <dbReference type="NCBI Taxonomy" id="1566352"/>
    <lineage>
        <taxon>Bacteria</taxon>
        <taxon>Pseudomonadati</taxon>
        <taxon>Pseudomonadota</taxon>
        <taxon>Alphaproteobacteria</taxon>
        <taxon>Rhodobacterales</taxon>
        <taxon>Roseobacteraceae</taxon>
    </lineage>
</organism>
<dbReference type="PROSITE" id="PS00330">
    <property type="entry name" value="HEMOLYSIN_CALCIUM"/>
    <property type="match status" value="2"/>
</dbReference>
<dbReference type="PANTHER" id="PTHR38340">
    <property type="entry name" value="S-LAYER PROTEIN"/>
    <property type="match status" value="1"/>
</dbReference>
<proteinExistence type="predicted"/>
<dbReference type="SUPFAM" id="SSF51120">
    <property type="entry name" value="beta-Roll"/>
    <property type="match status" value="1"/>
</dbReference>
<evidence type="ECO:0000256" key="2">
    <source>
        <dbReference type="ARBA" id="ARBA00022525"/>
    </source>
</evidence>
<dbReference type="EMBL" id="FXTY01000003">
    <property type="protein sequence ID" value="SMP17505.1"/>
    <property type="molecule type" value="Genomic_DNA"/>
</dbReference>
<comment type="subcellular location">
    <subcellularLocation>
        <location evidence="1">Secreted</location>
    </subcellularLocation>
</comment>
<gene>
    <name evidence="4" type="ORF">SAMN06265373_103150</name>
</gene>
<feature type="region of interest" description="Disordered" evidence="3">
    <location>
        <begin position="59"/>
        <end position="137"/>
    </location>
</feature>
<evidence type="ECO:0000313" key="4">
    <source>
        <dbReference type="EMBL" id="SMP17505.1"/>
    </source>
</evidence>